<keyword evidence="3" id="KW-0472">Membrane</keyword>
<evidence type="ECO:0000256" key="1">
    <source>
        <dbReference type="ARBA" id="ARBA00010996"/>
    </source>
</evidence>
<dbReference type="SUPFAM" id="SSF52833">
    <property type="entry name" value="Thioredoxin-like"/>
    <property type="match status" value="1"/>
</dbReference>
<dbReference type="InterPro" id="IPR036249">
    <property type="entry name" value="Thioredoxin-like_sf"/>
</dbReference>
<keyword evidence="2" id="KW-0186">Copper</keyword>
<dbReference type="AlphaFoldDB" id="A0A1G9BC93"/>
<proteinExistence type="inferred from homology"/>
<dbReference type="RefSeq" id="WP_091513468.1">
    <property type="nucleotide sequence ID" value="NZ_FNFH01000004.1"/>
</dbReference>
<evidence type="ECO:0000259" key="5">
    <source>
        <dbReference type="PROSITE" id="PS51352"/>
    </source>
</evidence>
<name>A0A1G9BC93_9GAMM</name>
<dbReference type="InterPro" id="IPR003782">
    <property type="entry name" value="SCO1/SenC"/>
</dbReference>
<evidence type="ECO:0000313" key="7">
    <source>
        <dbReference type="Proteomes" id="UP000199305"/>
    </source>
</evidence>
<dbReference type="STRING" id="658219.SAMN05216212_2178"/>
<feature type="domain" description="Thioredoxin" evidence="5">
    <location>
        <begin position="41"/>
        <end position="209"/>
    </location>
</feature>
<dbReference type="PROSITE" id="PS51352">
    <property type="entry name" value="THIOREDOXIN_2"/>
    <property type="match status" value="1"/>
</dbReference>
<gene>
    <name evidence="6" type="ORF">SAMN05216212_2178</name>
</gene>
<dbReference type="EMBL" id="FNFH01000004">
    <property type="protein sequence ID" value="SDK36710.1"/>
    <property type="molecule type" value="Genomic_DNA"/>
</dbReference>
<dbReference type="OrthoDB" id="9786756at2"/>
<reference evidence="7" key="1">
    <citation type="submission" date="2016-10" db="EMBL/GenBank/DDBJ databases">
        <authorList>
            <person name="Varghese N."/>
            <person name="Submissions S."/>
        </authorList>
    </citation>
    <scope>NUCLEOTIDE SEQUENCE [LARGE SCALE GENOMIC DNA]</scope>
    <source>
        <strain evidence="7">CGMCC 1.10658</strain>
    </source>
</reference>
<keyword evidence="3" id="KW-0812">Transmembrane</keyword>
<keyword evidence="3" id="KW-1133">Transmembrane helix</keyword>
<dbReference type="Gene3D" id="3.40.30.10">
    <property type="entry name" value="Glutaredoxin"/>
    <property type="match status" value="1"/>
</dbReference>
<evidence type="ECO:0000256" key="4">
    <source>
        <dbReference type="SAM" id="SignalP"/>
    </source>
</evidence>
<comment type="similarity">
    <text evidence="1">Belongs to the SCO1/2 family.</text>
</comment>
<evidence type="ECO:0000256" key="2">
    <source>
        <dbReference type="ARBA" id="ARBA00023008"/>
    </source>
</evidence>
<accession>A0A1G9BC93</accession>
<keyword evidence="4" id="KW-0732">Signal</keyword>
<feature type="transmembrane region" description="Helical" evidence="3">
    <location>
        <begin position="239"/>
        <end position="258"/>
    </location>
</feature>
<dbReference type="Proteomes" id="UP000199305">
    <property type="component" value="Unassembled WGS sequence"/>
</dbReference>
<keyword evidence="7" id="KW-1185">Reference proteome</keyword>
<feature type="chain" id="PRO_5011730182" evidence="4">
    <location>
        <begin position="22"/>
        <end position="264"/>
    </location>
</feature>
<feature type="signal peptide" evidence="4">
    <location>
        <begin position="1"/>
        <end position="21"/>
    </location>
</feature>
<evidence type="ECO:0000313" key="6">
    <source>
        <dbReference type="EMBL" id="SDK36710.1"/>
    </source>
</evidence>
<dbReference type="Pfam" id="PF02630">
    <property type="entry name" value="SCO1-SenC"/>
    <property type="match status" value="1"/>
</dbReference>
<organism evidence="6 7">
    <name type="scientific">Microbulbifer yueqingensis</name>
    <dbReference type="NCBI Taxonomy" id="658219"/>
    <lineage>
        <taxon>Bacteria</taxon>
        <taxon>Pseudomonadati</taxon>
        <taxon>Pseudomonadota</taxon>
        <taxon>Gammaproteobacteria</taxon>
        <taxon>Cellvibrionales</taxon>
        <taxon>Microbulbiferaceae</taxon>
        <taxon>Microbulbifer</taxon>
    </lineage>
</organism>
<protein>
    <submittedName>
        <fullName evidence="6">Protein SCO1/2</fullName>
    </submittedName>
</protein>
<evidence type="ECO:0000256" key="3">
    <source>
        <dbReference type="SAM" id="Phobius"/>
    </source>
</evidence>
<sequence>MRVLRSLSPLVFLLALTAAQAEPRAADSPQQRILDQVAFDQRIGQSLPPSAAFRDAQGRVVELARLADGRPLLLVLAWFDCPHLCPTLLDQLAAATAALPFPATDYRVAVVNIDPRAGAPSGAALARRLARRHGEPLSGWYFLSGSAGGIRALADAVGFRYVYDAERDTYAHPAGLVVVAPGGTVNSYLLRLDALAPDLRLALVDAGRGRLGSPVDQLLLRCYQFDPHSGRYTLAVTRLLQVFGSLFVLGLAAYLLGLKRRRSP</sequence>
<dbReference type="InterPro" id="IPR013766">
    <property type="entry name" value="Thioredoxin_domain"/>
</dbReference>